<evidence type="ECO:0000256" key="1">
    <source>
        <dbReference type="SAM" id="SignalP"/>
    </source>
</evidence>
<keyword evidence="1" id="KW-0732">Signal</keyword>
<keyword evidence="5" id="KW-1185">Reference proteome</keyword>
<name>A0ABS3SMA1_9FLAO</name>
<dbReference type="InterPro" id="IPR051918">
    <property type="entry name" value="STPP_CPPED1"/>
</dbReference>
<dbReference type="PANTHER" id="PTHR43143:SF1">
    <property type="entry name" value="SERINE_THREONINE-PROTEIN PHOSPHATASE CPPED1"/>
    <property type="match status" value="1"/>
</dbReference>
<evidence type="ECO:0000313" key="4">
    <source>
        <dbReference type="EMBL" id="MBO3096838.1"/>
    </source>
</evidence>
<dbReference type="InterPro" id="IPR004843">
    <property type="entry name" value="Calcineurin-like_PHP"/>
</dbReference>
<dbReference type="Proteomes" id="UP000681315">
    <property type="component" value="Unassembled WGS sequence"/>
</dbReference>
<dbReference type="InterPro" id="IPR029052">
    <property type="entry name" value="Metallo-depent_PP-like"/>
</dbReference>
<evidence type="ECO:0000259" key="3">
    <source>
        <dbReference type="Pfam" id="PF16370"/>
    </source>
</evidence>
<feature type="signal peptide" evidence="1">
    <location>
        <begin position="1"/>
        <end position="21"/>
    </location>
</feature>
<dbReference type="Pfam" id="PF16370">
    <property type="entry name" value="MetallophosC"/>
    <property type="match status" value="1"/>
</dbReference>
<dbReference type="Gene3D" id="3.60.21.10">
    <property type="match status" value="1"/>
</dbReference>
<reference evidence="4 5" key="1">
    <citation type="submission" date="2021-03" db="EMBL/GenBank/DDBJ databases">
        <title>Gelidibacter sp. nov., isolated from costal sediment.</title>
        <authorList>
            <person name="Lun K.-Y."/>
        </authorList>
    </citation>
    <scope>NUCLEOTIDE SEQUENCE [LARGE SCALE GENOMIC DNA]</scope>
    <source>
        <strain evidence="4 5">DF109</strain>
    </source>
</reference>
<feature type="domain" description="Calcineurin-like phosphoesterase C-terminal" evidence="3">
    <location>
        <begin position="315"/>
        <end position="482"/>
    </location>
</feature>
<evidence type="ECO:0000313" key="5">
    <source>
        <dbReference type="Proteomes" id="UP000681315"/>
    </source>
</evidence>
<sequence>MDFIFKFLIICFLSLTTFSQAQNSVNWAKGNVLKYTKSLKKSKGLNNVLVSNGDTIVETNRKGAFKIPIKAGQVIFPILPSGYKYTNPEKWWFNVPDSLEGESYIDITFGLQRVKKKKKFKFLAIGDIQVGTNEELTQATKSILQELLNRNDYDFSIYLGDLVNDSPELFVPLKQLIDHVPQQSWVVYGNHDRDFTGDKTKQPQKFREHFGSETYAYFYNKVLFISLNSITPEGKFGYSGRYQNSQLRFLSQLLKTIDYEYPIVINQHIPLMWMKNKQDVLNILDSFKNVLFLTGHSHTVFQNNIETPSGNTIHELTAGAVSGNWWTGQKDWQGIPVSLMSCGTPKGYFEIEFDKTEYKINYKGVDLPSNKQFSVWLGDMDAEPLASLSKNNEFYINVFAGSNSTQVSITLPNGEIISLKKDFVVDPHVNYIRRSQIEGDSPDKNSKKAPYLRRKSHHIWKGVLPDNIAAGYHKIEILIQDPHLSTIKQSFWIQK</sequence>
<dbReference type="SUPFAM" id="SSF56300">
    <property type="entry name" value="Metallo-dependent phosphatases"/>
    <property type="match status" value="1"/>
</dbReference>
<gene>
    <name evidence="4" type="ORF">J4051_01050</name>
</gene>
<dbReference type="PANTHER" id="PTHR43143">
    <property type="entry name" value="METALLOPHOSPHOESTERASE, CALCINEURIN SUPERFAMILY"/>
    <property type="match status" value="1"/>
</dbReference>
<evidence type="ECO:0000259" key="2">
    <source>
        <dbReference type="Pfam" id="PF00149"/>
    </source>
</evidence>
<protein>
    <submittedName>
        <fullName evidence="4">Calcineurin-like phosphoesterase C-terminal domain-containing protein</fullName>
    </submittedName>
</protein>
<feature type="domain" description="Calcineurin-like phosphoesterase" evidence="2">
    <location>
        <begin position="120"/>
        <end position="299"/>
    </location>
</feature>
<dbReference type="Pfam" id="PF00149">
    <property type="entry name" value="Metallophos"/>
    <property type="match status" value="1"/>
</dbReference>
<accession>A0ABS3SMA1</accession>
<dbReference type="RefSeq" id="WP_208231754.1">
    <property type="nucleotide sequence ID" value="NZ_JAGEVG010000001.1"/>
</dbReference>
<proteinExistence type="predicted"/>
<feature type="chain" id="PRO_5047329647" evidence="1">
    <location>
        <begin position="22"/>
        <end position="495"/>
    </location>
</feature>
<organism evidence="4 5">
    <name type="scientific">Gelidibacter pelagius</name>
    <dbReference type="NCBI Taxonomy" id="2819985"/>
    <lineage>
        <taxon>Bacteria</taxon>
        <taxon>Pseudomonadati</taxon>
        <taxon>Bacteroidota</taxon>
        <taxon>Flavobacteriia</taxon>
        <taxon>Flavobacteriales</taxon>
        <taxon>Flavobacteriaceae</taxon>
        <taxon>Gelidibacter</taxon>
    </lineage>
</organism>
<dbReference type="EMBL" id="JAGEVG010000001">
    <property type="protein sequence ID" value="MBO3096838.1"/>
    <property type="molecule type" value="Genomic_DNA"/>
</dbReference>
<dbReference type="InterPro" id="IPR032288">
    <property type="entry name" value="Metallophos_C"/>
</dbReference>
<comment type="caution">
    <text evidence="4">The sequence shown here is derived from an EMBL/GenBank/DDBJ whole genome shotgun (WGS) entry which is preliminary data.</text>
</comment>